<dbReference type="RefSeq" id="WP_092752177.1">
    <property type="nucleotide sequence ID" value="NZ_FOCG01000001.1"/>
</dbReference>
<sequence length="2452" mass="275423">MNELQFKQLIAQVIKQQPVTAQKRPAPLRRLLLGYLRKMKRLYRNQLNAPDKSPVEMWLCDNFYVLEKEAKQTARELKTTSKLPLSGKLPQLSLVCDAILAAHPVISQQLAEDIVNEVQQYRDLTVTEFGYIPLALKITLLSMACSACIENKSDQNISFAITSLTKLAALDFDALVCKYSIVESTLLCDPAGIYPNMEEESRGCYRFLVGRIAEKTNQSERICAEKLLSNAKAGTDVRSRHVGLYILENDVLDKENRWRRRLYMAGTPVITYLLAHGLGYLTGSFAVGILSFFPLWEIVRPTIERIVMTGARLDHIPHMNKEHSEQTARGTIVAVSILMPRPGDAPAAARRLEQLYWCNAADDLCFCLLADFKESDRPACPEDDRQVQALSDEIRLLNAQYGERFMLFVRGRVYNKTQGRFSGWERKRGAITEFIRCSKGDTTSLHTFVGSKERLYAMRYLLALDSDTNLLFDTAGRMISAAAHPLNRAVVDDIKGIVTQGYGIFVPRICTTLESQGKTPFSRIMAGIGGVTAYDEAAGDLYQDLFHEAIFAGKGLMDTDCFYKLLNTRFPENQILSHDILESAYLRTALLSDVELSDSFPSSITAWIARLHRWIRGDWQNLRYIFGSRNPINALSRFKLFDNLRRSLTPVISLICVLAAMLLPEPSALALFWVVLLSIGYQPLIGAVAGAAANGMSVFSRKFFTRVVPQAIEQLAKAVFAFIMLPQTALRSLHAIVLALYRQFVSHKNLLQWVTAADSEGGGRLIDVLRHYWLAELISLVILFFSPYAFLHFYGLAFTALVPFVLYTGRSKPRSLPALDEPERERLVGYLAAMWRYFETYATEQEHYLPPDNIQQSPVYAVAHRTSPTNIGLLLLSTLAARDLDFISTNELCTRIGRVISTVERLPKWHGNLYNWYDTTTLALLEPRFISSVDSGNLVCCLVTLKEGLLDYQTECTGLKPLVARIEALIAAMDISVFYDERRKLFSIGYDESIDEMMDNYYDFFMSEARMTGYYAIASRQVSKRHWGAMSRTMSQQGAYAGPVSWTGTMFEYFMPHLMLPIYEGSLLSEALGYCIYCQRRRVHDEKAPWGISESAFYLFDGQLNYQYKAHGVQKLGVKRGMNDELVISPYSTFLTLSFSPVAAMKNLRRMEKMGFYGTYGFYEAVDFTKSRVPSDYGVCRSFMSHHMGMSMVAACNALFDNIMQNRFIRDHRMNAAKELLQEKVCRDTVVYDNIKFKDLKEREPLKPVIAEEYETIRPQSPQAMLLSNGALADVLTDTGAGCLRYSGVDLTRRPVDLLRGACGVYAFVNTGEHTFSFTSAPVYDNAVRYRVEFLAGGMLFKAKHRSIKTGMRVLMHPTLPCEQREYQIKNLSQQKISSSLLLYFEPTLAANRDYIAHPAYSKLFVTAEYDEKSRVLIFSRRERIPKKQLYFATGFLEDVPFEYETQRENLMQAPNGFADLLDFAERDFTGGTGCPDAACALRIALEIPAGARIHLTQIFSAGQTREEAVSAITRLRGEGKITADTAATNPLLNDTIEGRLAFTLLPQLLFPKRDSRENDVARAENDLGKPGLWGMSISGDRPIVLMPVQYGYDRERTAAYISLYKKCKLAGVPFDLVFTYEADKPKELTACIENLGCADQIGAGLYLINLAQHGEAAWVLLQAAAVHIAPKSGARINLPSREYEPVRLLPVVPLQLKDTPSVSVTGGAFVNGRFYVDRETPLPFSHILANPVFGTLVSDTALGFTWAVNARENKLTPWYNDIAAGNNGEMLVLRSDKHFYNLVNGALCSFAQTDARYEGMANDISSEITVTVPERGCVKQVAVTLTNRAVTERKITLAYYTEPVLGVDRADSRYLSATFEGGKLIVRNPFQTAVRGVSCLSCDADAPRCVCDRAEFFCGRWEDGNTQNSVDSCAALLVDFLLQPKQSITVNYRFVWAANAAAALRLSELDLPSAPPIGNLVINTPDRALDMIINHFIPHQILQCRVWGRAAFYQCGGAYGFRDQLQDVCACLLFRPKAAKYQILRAAAAQFPEGDVLHWWHNLPKSGGGLRGVRTKYSDDLLWLPYTVSAYVQATGDRTILDIVVPFVQGDLLGINEKERYFEVQRGCDAASVYDHCVRSIEKAYNLGEFGLPLIGCGDWNDGFNGVGNEGKGQSIWLAMFLTIVLRDFLPIVRERGDNERAKLYEERIAQLKAAIDEHCWDGAWYLRAFYDDGSAMGTKKNDECSIDSLPQSFSALCQMPNQDRINTALDSALHYLLDNELHIIKLFDKPFADSNQHPGYVKAYPKGIRENGGQYTHAGVWLAISLLSQGRADDGYRLLHWLNPVSRCQNHELALRYKLEPYYLAADIYTNPNAYGRGGWSMYTGASSWYYKAVTEHLLGIRLKGDRVEFAPCIPSEWQEFELNLNLCGTPIHVSAKRGDDAGMTVNGSLCNHLLLDGVPKEVRLTFVSN</sequence>
<evidence type="ECO:0000313" key="9">
    <source>
        <dbReference type="Proteomes" id="UP000199158"/>
    </source>
</evidence>
<feature type="domain" description="Glycosyl hydrolase 94 catalytic" evidence="7">
    <location>
        <begin position="1958"/>
        <end position="2382"/>
    </location>
</feature>
<dbReference type="Proteomes" id="UP000199158">
    <property type="component" value="Unassembled WGS sequence"/>
</dbReference>
<dbReference type="PANTHER" id="PTHR37469:SF2">
    <property type="entry name" value="CELLOBIONIC ACID PHOSPHORYLASE"/>
    <property type="match status" value="1"/>
</dbReference>
<dbReference type="InterPro" id="IPR052047">
    <property type="entry name" value="GH94_Enzymes"/>
</dbReference>
<keyword evidence="3" id="KW-1133">Transmembrane helix</keyword>
<dbReference type="InterPro" id="IPR008928">
    <property type="entry name" value="6-hairpin_glycosidase_sf"/>
</dbReference>
<dbReference type="Pfam" id="PF10091">
    <property type="entry name" value="Glycoamylase"/>
    <property type="match status" value="1"/>
</dbReference>
<reference evidence="8 9" key="1">
    <citation type="submission" date="2016-10" db="EMBL/GenBank/DDBJ databases">
        <authorList>
            <person name="de Groot N.N."/>
        </authorList>
    </citation>
    <scope>NUCLEOTIDE SEQUENCE [LARGE SCALE GENOMIC DNA]</scope>
    <source>
        <strain evidence="8 9">CGMCC 1.5070</strain>
    </source>
</reference>
<dbReference type="SMART" id="SM01068">
    <property type="entry name" value="CBM_X"/>
    <property type="match status" value="1"/>
</dbReference>
<accession>A0A1H7ZZS1</accession>
<keyword evidence="3" id="KW-0472">Membrane</keyword>
<evidence type="ECO:0000259" key="6">
    <source>
        <dbReference type="Pfam" id="PF10091"/>
    </source>
</evidence>
<name>A0A1H7ZZS1_9FIRM</name>
<dbReference type="InterPro" id="IPR011013">
    <property type="entry name" value="Gal_mutarotase_sf_dom"/>
</dbReference>
<keyword evidence="9" id="KW-1185">Reference proteome</keyword>
<dbReference type="GO" id="GO:0005975">
    <property type="term" value="P:carbohydrate metabolic process"/>
    <property type="evidence" value="ECO:0007669"/>
    <property type="project" value="InterPro"/>
</dbReference>
<feature type="transmembrane region" description="Helical" evidence="3">
    <location>
        <begin position="715"/>
        <end position="741"/>
    </location>
</feature>
<keyword evidence="3" id="KW-0812">Transmembrane</keyword>
<dbReference type="InterPro" id="IPR033432">
    <property type="entry name" value="GH94_catalytic"/>
</dbReference>
<feature type="transmembrane region" description="Helical" evidence="3">
    <location>
        <begin position="670"/>
        <end position="694"/>
    </location>
</feature>
<evidence type="ECO:0000256" key="3">
    <source>
        <dbReference type="SAM" id="Phobius"/>
    </source>
</evidence>
<dbReference type="InterPro" id="IPR019282">
    <property type="entry name" value="Glycoamylase-like_cons_dom"/>
</dbReference>
<dbReference type="STRING" id="474960.SAMN05216180_0964"/>
<feature type="domain" description="Glycoside hydrolase family 65 C-terminal" evidence="4">
    <location>
        <begin position="2384"/>
        <end position="2419"/>
    </location>
</feature>
<dbReference type="Gene3D" id="2.60.420.10">
    <property type="entry name" value="Maltose phosphorylase, domain 3"/>
    <property type="match status" value="1"/>
</dbReference>
<dbReference type="GO" id="GO:0030246">
    <property type="term" value="F:carbohydrate binding"/>
    <property type="evidence" value="ECO:0007669"/>
    <property type="project" value="InterPro"/>
</dbReference>
<dbReference type="SUPFAM" id="SSF74650">
    <property type="entry name" value="Galactose mutarotase-like"/>
    <property type="match status" value="2"/>
</dbReference>
<dbReference type="Gene3D" id="1.50.10.140">
    <property type="match status" value="1"/>
</dbReference>
<feature type="transmembrane region" description="Helical" evidence="3">
    <location>
        <begin position="647"/>
        <end position="664"/>
    </location>
</feature>
<evidence type="ECO:0000259" key="4">
    <source>
        <dbReference type="Pfam" id="PF03633"/>
    </source>
</evidence>
<gene>
    <name evidence="8" type="ORF">SAMN05216180_0964</name>
</gene>
<feature type="domain" description="Glycosyl hydrolase 94 supersandwich" evidence="5">
    <location>
        <begin position="1253"/>
        <end position="1517"/>
    </location>
</feature>
<dbReference type="Gene3D" id="1.50.10.10">
    <property type="match status" value="1"/>
</dbReference>
<dbReference type="OrthoDB" id="9769991at2"/>
<evidence type="ECO:0000259" key="7">
    <source>
        <dbReference type="Pfam" id="PF17167"/>
    </source>
</evidence>
<proteinExistence type="predicted"/>
<organism evidence="8 9">
    <name type="scientific">Hydrogenoanaerobacterium saccharovorans</name>
    <dbReference type="NCBI Taxonomy" id="474960"/>
    <lineage>
        <taxon>Bacteria</taxon>
        <taxon>Bacillati</taxon>
        <taxon>Bacillota</taxon>
        <taxon>Clostridia</taxon>
        <taxon>Eubacteriales</taxon>
        <taxon>Oscillospiraceae</taxon>
        <taxon>Hydrogenoanaerobacterium</taxon>
    </lineage>
</organism>
<evidence type="ECO:0000256" key="2">
    <source>
        <dbReference type="ARBA" id="ARBA00022679"/>
    </source>
</evidence>
<feature type="domain" description="Glycosyl hydrolase 94 supersandwich" evidence="5">
    <location>
        <begin position="1717"/>
        <end position="1947"/>
    </location>
</feature>
<dbReference type="Gene3D" id="2.70.98.40">
    <property type="entry name" value="Glycoside hydrolase, family 65, N-terminal domain"/>
    <property type="match status" value="2"/>
</dbReference>
<protein>
    <submittedName>
        <fullName evidence="8">Cyclic beta-1,2-glucan synthetase</fullName>
    </submittedName>
</protein>
<dbReference type="SUPFAM" id="SSF48208">
    <property type="entry name" value="Six-hairpin glycosidases"/>
    <property type="match status" value="1"/>
</dbReference>
<keyword evidence="1" id="KW-0328">Glycosyltransferase</keyword>
<evidence type="ECO:0000313" key="8">
    <source>
        <dbReference type="EMBL" id="SEM63088.1"/>
    </source>
</evidence>
<dbReference type="PANTHER" id="PTHR37469">
    <property type="entry name" value="CELLOBIONIC ACID PHOSPHORYLASE-RELATED"/>
    <property type="match status" value="1"/>
</dbReference>
<dbReference type="InterPro" id="IPR005194">
    <property type="entry name" value="Glyco_hydro_65_C"/>
</dbReference>
<dbReference type="InterPro" id="IPR010383">
    <property type="entry name" value="Glyco_hydrolase_94_b-supersand"/>
</dbReference>
<dbReference type="InterPro" id="IPR037018">
    <property type="entry name" value="GH65_N"/>
</dbReference>
<dbReference type="Pfam" id="PF06165">
    <property type="entry name" value="GH94_b-supersand"/>
    <property type="match status" value="2"/>
</dbReference>
<feature type="transmembrane region" description="Helical" evidence="3">
    <location>
        <begin position="777"/>
        <end position="807"/>
    </location>
</feature>
<feature type="domain" description="Glycoamylase-like" evidence="6">
    <location>
        <begin position="1006"/>
        <end position="1208"/>
    </location>
</feature>
<dbReference type="Pfam" id="PF03633">
    <property type="entry name" value="Glyco_hydro_65C"/>
    <property type="match status" value="1"/>
</dbReference>
<dbReference type="EMBL" id="FOCG01000001">
    <property type="protein sequence ID" value="SEM63088.1"/>
    <property type="molecule type" value="Genomic_DNA"/>
</dbReference>
<keyword evidence="2" id="KW-0808">Transferase</keyword>
<evidence type="ECO:0000256" key="1">
    <source>
        <dbReference type="ARBA" id="ARBA00022676"/>
    </source>
</evidence>
<dbReference type="InterPro" id="IPR012341">
    <property type="entry name" value="6hp_glycosidase-like_sf"/>
</dbReference>
<evidence type="ECO:0000259" key="5">
    <source>
        <dbReference type="Pfam" id="PF06165"/>
    </source>
</evidence>
<dbReference type="Pfam" id="PF17167">
    <property type="entry name" value="Glyco_hydro_94"/>
    <property type="match status" value="1"/>
</dbReference>
<dbReference type="GO" id="GO:0016757">
    <property type="term" value="F:glycosyltransferase activity"/>
    <property type="evidence" value="ECO:0007669"/>
    <property type="project" value="UniProtKB-KW"/>
</dbReference>